<evidence type="ECO:0000256" key="2">
    <source>
        <dbReference type="SAM" id="Phobius"/>
    </source>
</evidence>
<dbReference type="EMBL" id="OU895879">
    <property type="protein sequence ID" value="CAG9809787.1"/>
    <property type="molecule type" value="Genomic_DNA"/>
</dbReference>
<dbReference type="GO" id="GO:0006508">
    <property type="term" value="P:proteolysis"/>
    <property type="evidence" value="ECO:0007669"/>
    <property type="project" value="InterPro"/>
</dbReference>
<dbReference type="Pfam" id="PF00089">
    <property type="entry name" value="Trypsin"/>
    <property type="match status" value="1"/>
</dbReference>
<keyword evidence="2" id="KW-0812">Transmembrane</keyword>
<dbReference type="PANTHER" id="PTHR24260:SF145">
    <property type="entry name" value="FI17609P1-RELATED"/>
    <property type="match status" value="1"/>
</dbReference>
<evidence type="ECO:0000259" key="3">
    <source>
        <dbReference type="PROSITE" id="PS50240"/>
    </source>
</evidence>
<dbReference type="InterPro" id="IPR051333">
    <property type="entry name" value="CLIP_Serine_Protease"/>
</dbReference>
<gene>
    <name evidence="4" type="ORF">CHIRRI_LOCUS12607</name>
</gene>
<dbReference type="InterPro" id="IPR043504">
    <property type="entry name" value="Peptidase_S1_PA_chymotrypsin"/>
</dbReference>
<dbReference type="SMART" id="SM00020">
    <property type="entry name" value="Tryp_SPc"/>
    <property type="match status" value="1"/>
</dbReference>
<dbReference type="Proteomes" id="UP001153620">
    <property type="component" value="Chromosome 3"/>
</dbReference>
<comment type="similarity">
    <text evidence="1">Belongs to the peptidase S1 family. CLIP subfamily.</text>
</comment>
<sequence>MCFKYDRNLVFGIIASILFVVLGILLVLIFIQPSSLKRPQCKLNKNSFGVCVNSSDCIADNNNFNDDKCGNSDSFICCSFDDVIPESEKKFKNHKNFKFLSTSRCGLLNNYQVSINNNTDGVFSYLVDLGIKTESGEVNFTCSGSLINEFFVLTTAKCVLSMESGFNLSLVRLRHYKGCENNNCENISSFKIIPHPEFDPDNLTNDIALIKLVQPINHQNHQLSTICLPFGIEKVPNIMNAVDSNLLSHFISLPECYTSLKNFNRVNNSSKVNLMPLYEDNQFCAQTRAGVSTNCSDQLGSPLQASSIIKGQNRIVQYGILSDKSQFCELPQIYTKINSYLSWILDNVDS</sequence>
<protein>
    <recommendedName>
        <fullName evidence="3">Peptidase S1 domain-containing protein</fullName>
    </recommendedName>
</protein>
<dbReference type="Gene3D" id="2.40.10.10">
    <property type="entry name" value="Trypsin-like serine proteases"/>
    <property type="match status" value="2"/>
</dbReference>
<organism evidence="4 5">
    <name type="scientific">Chironomus riparius</name>
    <dbReference type="NCBI Taxonomy" id="315576"/>
    <lineage>
        <taxon>Eukaryota</taxon>
        <taxon>Metazoa</taxon>
        <taxon>Ecdysozoa</taxon>
        <taxon>Arthropoda</taxon>
        <taxon>Hexapoda</taxon>
        <taxon>Insecta</taxon>
        <taxon>Pterygota</taxon>
        <taxon>Neoptera</taxon>
        <taxon>Endopterygota</taxon>
        <taxon>Diptera</taxon>
        <taxon>Nematocera</taxon>
        <taxon>Chironomoidea</taxon>
        <taxon>Chironomidae</taxon>
        <taxon>Chironominae</taxon>
        <taxon>Chironomus</taxon>
    </lineage>
</organism>
<feature type="transmembrane region" description="Helical" evidence="2">
    <location>
        <begin position="9"/>
        <end position="31"/>
    </location>
</feature>
<dbReference type="PROSITE" id="PS50240">
    <property type="entry name" value="TRYPSIN_DOM"/>
    <property type="match status" value="1"/>
</dbReference>
<dbReference type="PRINTS" id="PR00722">
    <property type="entry name" value="CHYMOTRYPSIN"/>
</dbReference>
<dbReference type="GO" id="GO:0004252">
    <property type="term" value="F:serine-type endopeptidase activity"/>
    <property type="evidence" value="ECO:0007669"/>
    <property type="project" value="InterPro"/>
</dbReference>
<keyword evidence="2" id="KW-0472">Membrane</keyword>
<dbReference type="InterPro" id="IPR001314">
    <property type="entry name" value="Peptidase_S1A"/>
</dbReference>
<dbReference type="PANTHER" id="PTHR24260">
    <property type="match status" value="1"/>
</dbReference>
<evidence type="ECO:0000313" key="4">
    <source>
        <dbReference type="EMBL" id="CAG9809787.1"/>
    </source>
</evidence>
<name>A0A9N9WXR7_9DIPT</name>
<evidence type="ECO:0000313" key="5">
    <source>
        <dbReference type="Proteomes" id="UP001153620"/>
    </source>
</evidence>
<dbReference type="InterPro" id="IPR001254">
    <property type="entry name" value="Trypsin_dom"/>
</dbReference>
<accession>A0A9N9WXR7</accession>
<proteinExistence type="inferred from homology"/>
<evidence type="ECO:0000256" key="1">
    <source>
        <dbReference type="ARBA" id="ARBA00024195"/>
    </source>
</evidence>
<dbReference type="InterPro" id="IPR009003">
    <property type="entry name" value="Peptidase_S1_PA"/>
</dbReference>
<dbReference type="SUPFAM" id="SSF50494">
    <property type="entry name" value="Trypsin-like serine proteases"/>
    <property type="match status" value="1"/>
</dbReference>
<dbReference type="AlphaFoldDB" id="A0A9N9WXR7"/>
<keyword evidence="5" id="KW-1185">Reference proteome</keyword>
<feature type="domain" description="Peptidase S1" evidence="3">
    <location>
        <begin position="107"/>
        <end position="349"/>
    </location>
</feature>
<keyword evidence="2" id="KW-1133">Transmembrane helix</keyword>
<dbReference type="OrthoDB" id="6261922at2759"/>
<reference evidence="4" key="1">
    <citation type="submission" date="2022-01" db="EMBL/GenBank/DDBJ databases">
        <authorList>
            <person name="King R."/>
        </authorList>
    </citation>
    <scope>NUCLEOTIDE SEQUENCE</scope>
</reference>
<reference evidence="4" key="2">
    <citation type="submission" date="2022-10" db="EMBL/GenBank/DDBJ databases">
        <authorList>
            <consortium name="ENA_rothamsted_submissions"/>
            <consortium name="culmorum"/>
            <person name="King R."/>
        </authorList>
    </citation>
    <scope>NUCLEOTIDE SEQUENCE</scope>
</reference>